<dbReference type="OMA" id="VTIDCEI"/>
<dbReference type="InterPro" id="IPR036179">
    <property type="entry name" value="Ig-like_dom_sf"/>
</dbReference>
<reference evidence="11" key="5">
    <citation type="submission" date="2025-09" db="UniProtKB">
        <authorList>
            <consortium name="Ensembl"/>
        </authorList>
    </citation>
    <scope>IDENTIFICATION</scope>
</reference>
<feature type="transmembrane region" description="Helical" evidence="8">
    <location>
        <begin position="161"/>
        <end position="181"/>
    </location>
</feature>
<keyword evidence="6" id="KW-1015">Disulfide bond</keyword>
<keyword evidence="2" id="KW-1003">Cell membrane</keyword>
<evidence type="ECO:0000256" key="8">
    <source>
        <dbReference type="SAM" id="Phobius"/>
    </source>
</evidence>
<evidence type="ECO:0000313" key="11">
    <source>
        <dbReference type="Ensembl" id="ENSEEEP00000047286.2"/>
    </source>
</evidence>
<sequence length="241" mass="27690">MVHEGHSSTNMKIIWLFCLLLWCGAAESFTDKMVDLGQNVTLRCEVAVRDVYWYLMKPSHPPVFILRSFSSKITIPLYNSTTLNKQFSLQLNSSLFIQNITLKELGIYYCIQIDTPPRISNGIKLHSRLHKADNQNQTCECKQFQDETHDEDEEMRLWRNLLITSGLLICVLVIVVTGMTVSHCKVSPNHLLQPPNSRLQKHHALSAVQNQFPVLLQTEVQTNYKSNTFILVEFNQFNPGL</sequence>
<dbReference type="PANTHER" id="PTHR19433:SF111">
    <property type="entry name" value="T CELL RECEPTOR ALPHA VARIABLE 4"/>
    <property type="match status" value="1"/>
</dbReference>
<dbReference type="GO" id="GO:0002376">
    <property type="term" value="P:immune system process"/>
    <property type="evidence" value="ECO:0007669"/>
    <property type="project" value="UniProtKB-KW"/>
</dbReference>
<keyword evidence="4" id="KW-0391">Immunity</keyword>
<name>A0A4W4HE68_ELEEL</name>
<reference evidence="11" key="4">
    <citation type="submission" date="2025-08" db="UniProtKB">
        <authorList>
            <consortium name="Ensembl"/>
        </authorList>
    </citation>
    <scope>IDENTIFICATION</scope>
</reference>
<dbReference type="InterPro" id="IPR013106">
    <property type="entry name" value="Ig_V-set"/>
</dbReference>
<evidence type="ECO:0000256" key="9">
    <source>
        <dbReference type="SAM" id="SignalP"/>
    </source>
</evidence>
<reference evidence="12" key="1">
    <citation type="journal article" date="2014" name="Science">
        <title>Nonhuman genetics. Genomic basis for the convergent evolution of electric organs.</title>
        <authorList>
            <person name="Gallant J.R."/>
            <person name="Traeger L.L."/>
            <person name="Volkening J.D."/>
            <person name="Moffett H."/>
            <person name="Chen P.H."/>
            <person name="Novina C.D."/>
            <person name="Phillips G.N.Jr."/>
            <person name="Anand R."/>
            <person name="Wells G.B."/>
            <person name="Pinch M."/>
            <person name="Guth R."/>
            <person name="Unguez G.A."/>
            <person name="Albert J.S."/>
            <person name="Zakon H.H."/>
            <person name="Samanta M.P."/>
            <person name="Sussman M.R."/>
        </authorList>
    </citation>
    <scope>NUCLEOTIDE SEQUENCE [LARGE SCALE GENOMIC DNA]</scope>
</reference>
<gene>
    <name evidence="11" type="primary">TNFSF8</name>
</gene>
<evidence type="ECO:0000256" key="4">
    <source>
        <dbReference type="ARBA" id="ARBA00022859"/>
    </source>
</evidence>
<evidence type="ECO:0000313" key="12">
    <source>
        <dbReference type="Proteomes" id="UP000314983"/>
    </source>
</evidence>
<dbReference type="Gene3D" id="2.60.40.10">
    <property type="entry name" value="Immunoglobulins"/>
    <property type="match status" value="1"/>
</dbReference>
<reference evidence="12" key="2">
    <citation type="journal article" date="2017" name="Sci. Adv.">
        <title>A tail of two voltages: Proteomic comparison of the three electric organs of the electric eel.</title>
        <authorList>
            <person name="Traeger L.L."/>
            <person name="Sabat G."/>
            <person name="Barrett-Wilt G.A."/>
            <person name="Wells G.B."/>
            <person name="Sussman M.R."/>
        </authorList>
    </citation>
    <scope>NUCLEOTIDE SEQUENCE [LARGE SCALE GENOMIC DNA]</scope>
</reference>
<dbReference type="Proteomes" id="UP000314983">
    <property type="component" value="Chromosome 21"/>
</dbReference>
<feature type="domain" description="Immunoglobulin" evidence="10">
    <location>
        <begin position="29"/>
        <end position="128"/>
    </location>
</feature>
<dbReference type="InterPro" id="IPR052051">
    <property type="entry name" value="TCR_complex_component"/>
</dbReference>
<reference evidence="11" key="3">
    <citation type="submission" date="2020-05" db="EMBL/GenBank/DDBJ databases">
        <title>Electrophorus electricus (electric eel) genome, fEleEle1, primary haplotype.</title>
        <authorList>
            <person name="Myers G."/>
            <person name="Meyer A."/>
            <person name="Fedrigo O."/>
            <person name="Formenti G."/>
            <person name="Rhie A."/>
            <person name="Tracey A."/>
            <person name="Sims Y."/>
            <person name="Jarvis E.D."/>
        </authorList>
    </citation>
    <scope>NUCLEOTIDE SEQUENCE [LARGE SCALE GENOMIC DNA]</scope>
</reference>
<keyword evidence="5 8" id="KW-0472">Membrane</keyword>
<keyword evidence="12" id="KW-1185">Reference proteome</keyword>
<protein>
    <recommendedName>
        <fullName evidence="10">Immunoglobulin domain-containing protein</fullName>
    </recommendedName>
</protein>
<keyword evidence="8" id="KW-0812">Transmembrane</keyword>
<dbReference type="GeneTree" id="ENSGT01120000276277"/>
<dbReference type="InterPro" id="IPR013783">
    <property type="entry name" value="Ig-like_fold"/>
</dbReference>
<evidence type="ECO:0000259" key="10">
    <source>
        <dbReference type="SMART" id="SM00409"/>
    </source>
</evidence>
<dbReference type="CDD" id="cd00099">
    <property type="entry name" value="IgV"/>
    <property type="match status" value="1"/>
</dbReference>
<dbReference type="SMART" id="SM00409">
    <property type="entry name" value="IG"/>
    <property type="match status" value="1"/>
</dbReference>
<organism evidence="11 12">
    <name type="scientific">Electrophorus electricus</name>
    <name type="common">Electric eel</name>
    <name type="synonym">Gymnotus electricus</name>
    <dbReference type="NCBI Taxonomy" id="8005"/>
    <lineage>
        <taxon>Eukaryota</taxon>
        <taxon>Metazoa</taxon>
        <taxon>Chordata</taxon>
        <taxon>Craniata</taxon>
        <taxon>Vertebrata</taxon>
        <taxon>Euteleostomi</taxon>
        <taxon>Actinopterygii</taxon>
        <taxon>Neopterygii</taxon>
        <taxon>Teleostei</taxon>
        <taxon>Ostariophysi</taxon>
        <taxon>Gymnotiformes</taxon>
        <taxon>Gymnotoidei</taxon>
        <taxon>Gymnotidae</taxon>
        <taxon>Electrophorus</taxon>
    </lineage>
</organism>
<evidence type="ECO:0000256" key="2">
    <source>
        <dbReference type="ARBA" id="ARBA00022475"/>
    </source>
</evidence>
<dbReference type="Pfam" id="PF07686">
    <property type="entry name" value="V-set"/>
    <property type="match status" value="1"/>
</dbReference>
<comment type="subcellular location">
    <subcellularLocation>
        <location evidence="1">Cell membrane</location>
    </subcellularLocation>
</comment>
<dbReference type="SUPFAM" id="SSF48726">
    <property type="entry name" value="Immunoglobulin"/>
    <property type="match status" value="1"/>
</dbReference>
<evidence type="ECO:0000256" key="5">
    <source>
        <dbReference type="ARBA" id="ARBA00023136"/>
    </source>
</evidence>
<dbReference type="AlphaFoldDB" id="A0A4W4HE68"/>
<dbReference type="GO" id="GO:0009617">
    <property type="term" value="P:response to bacterium"/>
    <property type="evidence" value="ECO:0007669"/>
    <property type="project" value="TreeGrafter"/>
</dbReference>
<accession>A0A4W4HE68</accession>
<keyword evidence="7" id="KW-0325">Glycoprotein</keyword>
<evidence type="ECO:0000256" key="3">
    <source>
        <dbReference type="ARBA" id="ARBA00022729"/>
    </source>
</evidence>
<dbReference type="PANTHER" id="PTHR19433">
    <property type="entry name" value="T-CELL RECEPTOR ALPHA CHAIN V REGION-RELATED"/>
    <property type="match status" value="1"/>
</dbReference>
<dbReference type="InterPro" id="IPR003599">
    <property type="entry name" value="Ig_sub"/>
</dbReference>
<dbReference type="Ensembl" id="ENSEEET00000047808.2">
    <property type="protein sequence ID" value="ENSEEEP00000047286.2"/>
    <property type="gene ID" value="ENSEEEG00000022258.2"/>
</dbReference>
<evidence type="ECO:0000256" key="7">
    <source>
        <dbReference type="ARBA" id="ARBA00023180"/>
    </source>
</evidence>
<evidence type="ECO:0000256" key="6">
    <source>
        <dbReference type="ARBA" id="ARBA00023157"/>
    </source>
</evidence>
<keyword evidence="8" id="KW-1133">Transmembrane helix</keyword>
<evidence type="ECO:0000256" key="1">
    <source>
        <dbReference type="ARBA" id="ARBA00004236"/>
    </source>
</evidence>
<proteinExistence type="predicted"/>
<keyword evidence="3 9" id="KW-0732">Signal</keyword>
<feature type="chain" id="PRO_5044231839" description="Immunoglobulin domain-containing protein" evidence="9">
    <location>
        <begin position="29"/>
        <end position="241"/>
    </location>
</feature>
<feature type="signal peptide" evidence="9">
    <location>
        <begin position="1"/>
        <end position="28"/>
    </location>
</feature>
<dbReference type="GO" id="GO:0005886">
    <property type="term" value="C:plasma membrane"/>
    <property type="evidence" value="ECO:0007669"/>
    <property type="project" value="UniProtKB-SubCell"/>
</dbReference>